<feature type="transmembrane region" description="Helical" evidence="2">
    <location>
        <begin position="980"/>
        <end position="997"/>
    </location>
</feature>
<keyword evidence="6" id="KW-1185">Reference proteome</keyword>
<dbReference type="Proteomes" id="UP000244906">
    <property type="component" value="Unassembled WGS sequence"/>
</dbReference>
<evidence type="ECO:0000256" key="1">
    <source>
        <dbReference type="ARBA" id="ARBA00022729"/>
    </source>
</evidence>
<feature type="signal peptide" evidence="3">
    <location>
        <begin position="1"/>
        <end position="24"/>
    </location>
</feature>
<accession>A0A2V1GNB8</accession>
<evidence type="ECO:0000256" key="2">
    <source>
        <dbReference type="SAM" id="Phobius"/>
    </source>
</evidence>
<dbReference type="EMBL" id="QDDL01000015">
    <property type="protein sequence ID" value="PVZ63538.1"/>
    <property type="molecule type" value="Genomic_DNA"/>
</dbReference>
<keyword evidence="2" id="KW-1133">Transmembrane helix</keyword>
<comment type="caution">
    <text evidence="5">The sequence shown here is derived from an EMBL/GenBank/DDBJ whole genome shotgun (WGS) entry which is preliminary data.</text>
</comment>
<dbReference type="Pfam" id="PF13517">
    <property type="entry name" value="FG-GAP_3"/>
    <property type="match status" value="2"/>
</dbReference>
<dbReference type="PANTHER" id="PTHR45460">
    <property type="entry name" value="SIMILAR TO CYSTEINE PROTEINASE"/>
    <property type="match status" value="1"/>
</dbReference>
<dbReference type="Gene3D" id="2.60.40.10">
    <property type="entry name" value="Immunoglobulins"/>
    <property type="match status" value="1"/>
</dbReference>
<feature type="chain" id="PRO_5015891519" description="DUF11 domain-containing protein" evidence="3">
    <location>
        <begin position="25"/>
        <end position="1002"/>
    </location>
</feature>
<dbReference type="RefSeq" id="WP_116689057.1">
    <property type="nucleotide sequence ID" value="NZ_CAWNYD010000015.1"/>
</dbReference>
<evidence type="ECO:0000256" key="3">
    <source>
        <dbReference type="SAM" id="SignalP"/>
    </source>
</evidence>
<keyword evidence="1 3" id="KW-0732">Signal</keyword>
<dbReference type="AlphaFoldDB" id="A0A2V1GNB8"/>
<dbReference type="Pfam" id="PF01345">
    <property type="entry name" value="DUF11"/>
    <property type="match status" value="1"/>
</dbReference>
<evidence type="ECO:0000313" key="6">
    <source>
        <dbReference type="Proteomes" id="UP000244906"/>
    </source>
</evidence>
<organism evidence="5 6">
    <name type="scientific">Pelagibaculum spongiae</name>
    <dbReference type="NCBI Taxonomy" id="2080658"/>
    <lineage>
        <taxon>Bacteria</taxon>
        <taxon>Pseudomonadati</taxon>
        <taxon>Pseudomonadota</taxon>
        <taxon>Gammaproteobacteria</taxon>
        <taxon>Oceanospirillales</taxon>
        <taxon>Pelagibaculum</taxon>
    </lineage>
</organism>
<proteinExistence type="predicted"/>
<dbReference type="SUPFAM" id="SSF69318">
    <property type="entry name" value="Integrin alpha N-terminal domain"/>
    <property type="match status" value="1"/>
</dbReference>
<evidence type="ECO:0000313" key="5">
    <source>
        <dbReference type="EMBL" id="PVZ63538.1"/>
    </source>
</evidence>
<evidence type="ECO:0000259" key="4">
    <source>
        <dbReference type="Pfam" id="PF01345"/>
    </source>
</evidence>
<dbReference type="PANTHER" id="PTHR45460:SF2">
    <property type="entry name" value="ALPHA 1,3 GLUCANASE, GH71 FAMILY (EUROFUNG)"/>
    <property type="match status" value="1"/>
</dbReference>
<dbReference type="InterPro" id="IPR028994">
    <property type="entry name" value="Integrin_alpha_N"/>
</dbReference>
<keyword evidence="2" id="KW-0472">Membrane</keyword>
<dbReference type="OrthoDB" id="614750at2"/>
<dbReference type="InterPro" id="IPR013783">
    <property type="entry name" value="Ig-like_fold"/>
</dbReference>
<feature type="domain" description="DUF11" evidence="4">
    <location>
        <begin position="357"/>
        <end position="459"/>
    </location>
</feature>
<name>A0A2V1GNB8_9GAMM</name>
<reference evidence="5 6" key="1">
    <citation type="submission" date="2018-04" db="EMBL/GenBank/DDBJ databases">
        <title>Thalassorhabdus spongiae gen. nov., sp. nov., isolated from a marine sponge in South-West Iceland.</title>
        <authorList>
            <person name="Knobloch S."/>
            <person name="Daussin A."/>
            <person name="Johannsson R."/>
            <person name="Marteinsson V.T."/>
        </authorList>
    </citation>
    <scope>NUCLEOTIDE SEQUENCE [LARGE SCALE GENOMIC DNA]</scope>
    <source>
        <strain evidence="5 6">Hp12</strain>
    </source>
</reference>
<dbReference type="InterPro" id="IPR001434">
    <property type="entry name" value="OmcB-like_DUF11"/>
</dbReference>
<gene>
    <name evidence="5" type="ORF">DC094_20865</name>
</gene>
<keyword evidence="2" id="KW-0812">Transmembrane</keyword>
<sequence>MQKKYLSSLSLAIILGAFSSSSQSLQFEYDIRDNNLGFNEANVNVPAVGGNLGTNWAEQRKNVVKRAAAMLGAHIKGDVPVKVRMLFNHVDMPCSGDNPLYSLGRPLGYASGSGNYLFPHPTAYQPAPLYNNILGSSSLNIDSNHMEIVFNRLDHSNCPSDISWYYGYDGNPGNNKEDMLTHALQAMVQGLGIATPYNSNNGSLAAGIEQPSFFDYLLVDRISGNTWASLTNASRASITTSSQESSTDLLFVGPSTRAHSASGASWALNSSPFSDDHGRIRMIGAQGGAGLGNYDDIDDFSEPGVYETQAFGRYGVLLHPSASPSNLVSRKNGQVSHNLDLALSMLKDIGWQLYEADLELSSSVADVNPALNENFSVTYTVHNRGPDATSNVTVDLAIPDALINIQGTGNGTFSSNVWSIGDLAVGATATLVISGSSNQAQRSQLVANIASSSRFDPDSVPGMDGSWEDDYLADDIFYGNAVPSIVLSTETASGGSLIVNGQPKSFSLNIKQANPDYSGTIDAQFSISATGPATLVVTSENSGCSSVSVAQRSATNCTVTVSHDSPVSLSLQINPVSAGRVQIFAETFGLSQYLGGDSSINHIFDAVAARTTASQSFASANAQGLSLIELNADNYPEILFANSSGALKKINNTAGVLSLESGDVASNVSQFSVGDLDGDQLADVITYGNNGFNHLIAAVDGNFSVGSSVSAVIAASVKQVHLTDLNNDNRDDLVLATGAGQPTDVYLQNSGSFAEANRTRLSSTEISDVVIADFNGSDSPDLIFARASGGVEFWKRFPVASGISLVPDGIDLRLNNATQAKSADLDGDNDQDLVVFYASSFSDNFAGHTRVYLNNGRGRFTRSAVFSNNKLSDIAIADADGDSDMDIALLGVDGTLLVYLQAADNNWSLAPLAAATNGGNQLLAVDINNDQRSDLVVTSNTGVEIFTNLAQQIPPITPPVEPPQVGTKPVTISGSGGFNLYYLIFGLMFLGLTSAFFKSRKS</sequence>
<dbReference type="InterPro" id="IPR013517">
    <property type="entry name" value="FG-GAP"/>
</dbReference>
<protein>
    <recommendedName>
        <fullName evidence="4">DUF11 domain-containing protein</fullName>
    </recommendedName>
</protein>